<keyword evidence="1" id="KW-0560">Oxidoreductase</keyword>
<sequence>MAHETFNAPFTPPEELDAALRQQGYAVLSAKGTTDWLQRPLAELDVLRADWDSLPPDEYLKDGGRYRQRRHACFIAEGGALVQAPHRAHWQPVEYNALHGGMQRWFAPMQEASAALPVWRALLLHLAQAASALRGEQRWYIEAHQFRIDTQGGIGRPTPEGAHRDGVDLVAVALVGRHGIKGGETRVFEGRRGERFTLEQPWSLMLLDDARVIHESTPIQPLVEGESGWRDTLVLTCRAGAFQCDPQG</sequence>
<dbReference type="Proteomes" id="UP001212602">
    <property type="component" value="Unassembled WGS sequence"/>
</dbReference>
<evidence type="ECO:0000313" key="1">
    <source>
        <dbReference type="EMBL" id="MDA7417391.1"/>
    </source>
</evidence>
<dbReference type="AlphaFoldDB" id="A0AAE3N923"/>
<keyword evidence="2" id="KW-1185">Reference proteome</keyword>
<protein>
    <submittedName>
        <fullName evidence="1">2OG-Fe dioxygenase family protein</fullName>
    </submittedName>
</protein>
<dbReference type="Gene3D" id="2.60.120.620">
    <property type="entry name" value="q2cbj1_9rhob like domain"/>
    <property type="match status" value="1"/>
</dbReference>
<keyword evidence="1" id="KW-0223">Dioxygenase</keyword>
<evidence type="ECO:0000313" key="2">
    <source>
        <dbReference type="Proteomes" id="UP001212602"/>
    </source>
</evidence>
<dbReference type="Pfam" id="PF10014">
    <property type="entry name" value="2OG-Fe_Oxy_2"/>
    <property type="match status" value="1"/>
</dbReference>
<comment type="caution">
    <text evidence="1">The sequence shown here is derived from an EMBL/GenBank/DDBJ whole genome shotgun (WGS) entry which is preliminary data.</text>
</comment>
<reference evidence="1" key="1">
    <citation type="submission" date="2023-01" db="EMBL/GenBank/DDBJ databases">
        <title>Xenophilus mangrovi sp. nov., isolated from soil of Mangrove nature reserve.</title>
        <authorList>
            <person name="Xu S."/>
            <person name="Liu Z."/>
            <person name="Xu Y."/>
        </authorList>
    </citation>
    <scope>NUCLEOTIDE SEQUENCE</scope>
    <source>
        <strain evidence="1">YW8</strain>
    </source>
</reference>
<dbReference type="GO" id="GO:0051213">
    <property type="term" value="F:dioxygenase activity"/>
    <property type="evidence" value="ECO:0007669"/>
    <property type="project" value="UniProtKB-KW"/>
</dbReference>
<gene>
    <name evidence="1" type="ORF">PGB34_13560</name>
</gene>
<organism evidence="1 2">
    <name type="scientific">Xenophilus arseniciresistens</name>
    <dbReference type="NCBI Taxonomy" id="1283306"/>
    <lineage>
        <taxon>Bacteria</taxon>
        <taxon>Pseudomonadati</taxon>
        <taxon>Pseudomonadota</taxon>
        <taxon>Betaproteobacteria</taxon>
        <taxon>Burkholderiales</taxon>
        <taxon>Comamonadaceae</taxon>
        <taxon>Xenophilus</taxon>
    </lineage>
</organism>
<accession>A0AAE3N923</accession>
<dbReference type="RefSeq" id="WP_271428623.1">
    <property type="nucleotide sequence ID" value="NZ_JAQIPB010000006.1"/>
</dbReference>
<dbReference type="InterPro" id="IPR018724">
    <property type="entry name" value="2OG-Fe_dioxygenase"/>
</dbReference>
<name>A0AAE3N923_9BURK</name>
<proteinExistence type="predicted"/>
<dbReference type="EMBL" id="JAQIPB010000006">
    <property type="protein sequence ID" value="MDA7417391.1"/>
    <property type="molecule type" value="Genomic_DNA"/>
</dbReference>